<evidence type="ECO:0000313" key="3">
    <source>
        <dbReference type="EMBL" id="CAF3811532.1"/>
    </source>
</evidence>
<reference evidence="1" key="1">
    <citation type="submission" date="2021-02" db="EMBL/GenBank/DDBJ databases">
        <authorList>
            <person name="Nowell W R."/>
        </authorList>
    </citation>
    <scope>NUCLEOTIDE SEQUENCE</scope>
</reference>
<gene>
    <name evidence="1" type="ORF">CJN711_LOCUS9913</name>
    <name evidence="2" type="ORF">MBJ925_LOCUS22115</name>
    <name evidence="3" type="ORF">SMN809_LOCUS1754</name>
</gene>
<dbReference type="Proteomes" id="UP000676336">
    <property type="component" value="Unassembled WGS sequence"/>
</dbReference>
<organism evidence="1 4">
    <name type="scientific">Rotaria magnacalcarata</name>
    <dbReference type="NCBI Taxonomy" id="392030"/>
    <lineage>
        <taxon>Eukaryota</taxon>
        <taxon>Metazoa</taxon>
        <taxon>Spiralia</taxon>
        <taxon>Gnathifera</taxon>
        <taxon>Rotifera</taxon>
        <taxon>Eurotatoria</taxon>
        <taxon>Bdelloidea</taxon>
        <taxon>Philodinida</taxon>
        <taxon>Philodinidae</taxon>
        <taxon>Rotaria</taxon>
    </lineage>
</organism>
<comment type="caution">
    <text evidence="1">The sequence shown here is derived from an EMBL/GenBank/DDBJ whole genome shotgun (WGS) entry which is preliminary data.</text>
</comment>
<dbReference type="EMBL" id="CAJNOV010003987">
    <property type="protein sequence ID" value="CAF1158988.1"/>
    <property type="molecule type" value="Genomic_DNA"/>
</dbReference>
<sequence length="186" mass="21175">MSHNSLSQKFATQLLVDAIKWCMNFNFRSLQSIQTDISMDELQSSIIIDLNMDTLESDSSDVKPYLVQYAVTNQIRIIADILPTNLSLLPIDNAVHTNLDILGFLAQIDTPTSDSLMLFDVKCRTVIVFYGVLNYKQVIESFIQKPYASIIAKLSTSMNCLDSVRSTVPNDLRLFNRLHLEQYYLI</sequence>
<dbReference type="Proteomes" id="UP000663824">
    <property type="component" value="Unassembled WGS sequence"/>
</dbReference>
<dbReference type="EMBL" id="CAJOBI010000286">
    <property type="protein sequence ID" value="CAF3811532.1"/>
    <property type="molecule type" value="Genomic_DNA"/>
</dbReference>
<name>A0A814TA12_9BILA</name>
<dbReference type="EMBL" id="CAJNRE010011282">
    <property type="protein sequence ID" value="CAF2100143.1"/>
    <property type="molecule type" value="Genomic_DNA"/>
</dbReference>
<dbReference type="Proteomes" id="UP000663855">
    <property type="component" value="Unassembled WGS sequence"/>
</dbReference>
<evidence type="ECO:0000313" key="1">
    <source>
        <dbReference type="EMBL" id="CAF1158988.1"/>
    </source>
</evidence>
<proteinExistence type="predicted"/>
<evidence type="ECO:0000313" key="2">
    <source>
        <dbReference type="EMBL" id="CAF2100143.1"/>
    </source>
</evidence>
<accession>A0A814TA12</accession>
<dbReference type="AlphaFoldDB" id="A0A814TA12"/>
<protein>
    <submittedName>
        <fullName evidence="1">Uncharacterized protein</fullName>
    </submittedName>
</protein>
<evidence type="ECO:0000313" key="4">
    <source>
        <dbReference type="Proteomes" id="UP000663855"/>
    </source>
</evidence>